<dbReference type="CDD" id="cd00121">
    <property type="entry name" value="MATH"/>
    <property type="match status" value="1"/>
</dbReference>
<dbReference type="Gene3D" id="3.30.710.10">
    <property type="entry name" value="Potassium Channel Kv1.1, Chain A"/>
    <property type="match status" value="1"/>
</dbReference>
<dbReference type="GO" id="GO:0016567">
    <property type="term" value="P:protein ubiquitination"/>
    <property type="evidence" value="ECO:0007669"/>
    <property type="project" value="InterPro"/>
</dbReference>
<dbReference type="InterPro" id="IPR008974">
    <property type="entry name" value="TRAF-like"/>
</dbReference>
<dbReference type="SUPFAM" id="SSF49599">
    <property type="entry name" value="TRAF domain-like"/>
    <property type="match status" value="1"/>
</dbReference>
<comment type="pathway">
    <text evidence="1">Protein modification; protein ubiquitination.</text>
</comment>
<dbReference type="InterPro" id="IPR011333">
    <property type="entry name" value="SKP1/BTB/POZ_sf"/>
</dbReference>
<dbReference type="Gene3D" id="2.60.210.10">
    <property type="entry name" value="Apoptosis, Tumor Necrosis Factor Receptor Associated Protein 2, Chain A"/>
    <property type="match status" value="1"/>
</dbReference>
<comment type="similarity">
    <text evidence="2">Belongs to the Tdpoz family.</text>
</comment>
<evidence type="ECO:0000259" key="3">
    <source>
        <dbReference type="PROSITE" id="PS50097"/>
    </source>
</evidence>
<feature type="domain" description="BTB" evidence="3">
    <location>
        <begin position="167"/>
        <end position="236"/>
    </location>
</feature>
<dbReference type="SMART" id="SM00225">
    <property type="entry name" value="BTB"/>
    <property type="match status" value="1"/>
</dbReference>
<dbReference type="AlphaFoldDB" id="A0A2T8I1Y7"/>
<reference evidence="4" key="1">
    <citation type="submission" date="2018-04" db="EMBL/GenBank/DDBJ databases">
        <title>WGS assembly of Panicum hallii.</title>
        <authorList>
            <person name="Lovell J."/>
            <person name="Jenkins J."/>
            <person name="Lowry D."/>
            <person name="Mamidi S."/>
            <person name="Sreedasyam A."/>
            <person name="Weng X."/>
            <person name="Barry K."/>
            <person name="Bonette J."/>
            <person name="Campitelli B."/>
            <person name="Daum C."/>
            <person name="Gordon S."/>
            <person name="Gould B."/>
            <person name="Lipzen A."/>
            <person name="Macqueen A."/>
            <person name="Palacio-Mejia J."/>
            <person name="Plott C."/>
            <person name="Shakirov E."/>
            <person name="Shu S."/>
            <person name="Yoshinaga Y."/>
            <person name="Zane M."/>
            <person name="Rokhsar D."/>
            <person name="Grimwood J."/>
            <person name="Schmutz J."/>
            <person name="Juenger T."/>
        </authorList>
    </citation>
    <scope>NUCLEOTIDE SEQUENCE [LARGE SCALE GENOMIC DNA]</scope>
    <source>
        <strain evidence="4">FIL2</strain>
    </source>
</reference>
<dbReference type="Proteomes" id="UP000243499">
    <property type="component" value="Chromosome 9"/>
</dbReference>
<evidence type="ECO:0000313" key="4">
    <source>
        <dbReference type="EMBL" id="PVH31685.1"/>
    </source>
</evidence>
<dbReference type="Pfam" id="PF00651">
    <property type="entry name" value="BTB"/>
    <property type="match status" value="1"/>
</dbReference>
<dbReference type="Gramene" id="PVH31685">
    <property type="protein sequence ID" value="PVH31685"/>
    <property type="gene ID" value="PAHAL_9G211500"/>
</dbReference>
<dbReference type="InterPro" id="IPR045005">
    <property type="entry name" value="BPM1-6"/>
</dbReference>
<evidence type="ECO:0000256" key="2">
    <source>
        <dbReference type="ARBA" id="ARBA00010846"/>
    </source>
</evidence>
<dbReference type="SUPFAM" id="SSF54695">
    <property type="entry name" value="POZ domain"/>
    <property type="match status" value="1"/>
</dbReference>
<evidence type="ECO:0000256" key="1">
    <source>
        <dbReference type="ARBA" id="ARBA00004906"/>
    </source>
</evidence>
<protein>
    <recommendedName>
        <fullName evidence="3">BTB domain-containing protein</fullName>
    </recommendedName>
</protein>
<accession>A0A2T8I1Y7</accession>
<dbReference type="PROSITE" id="PS50097">
    <property type="entry name" value="BTB"/>
    <property type="match status" value="1"/>
</dbReference>
<dbReference type="PANTHER" id="PTHR26379:SF422">
    <property type="entry name" value="BTB DOMAIN-CONTAINING PROTEIN"/>
    <property type="match status" value="1"/>
</dbReference>
<dbReference type="PANTHER" id="PTHR26379">
    <property type="entry name" value="BTB/POZ AND MATH DOMAIN-CONTAINING PROTEIN 1"/>
    <property type="match status" value="1"/>
</dbReference>
<name>A0A2T8I1Y7_9POAL</name>
<dbReference type="InterPro" id="IPR056423">
    <property type="entry name" value="BACK_BPM_SPOP"/>
</dbReference>
<dbReference type="InterPro" id="IPR000210">
    <property type="entry name" value="BTB/POZ_dom"/>
</dbReference>
<proteinExistence type="inferred from homology"/>
<dbReference type="Pfam" id="PF22486">
    <property type="entry name" value="MATH_2"/>
    <property type="match status" value="1"/>
</dbReference>
<dbReference type="Pfam" id="PF24570">
    <property type="entry name" value="BACK_BPM_SPOP"/>
    <property type="match status" value="1"/>
</dbReference>
<dbReference type="Gene3D" id="1.25.40.420">
    <property type="match status" value="1"/>
</dbReference>
<organism evidence="4">
    <name type="scientific">Panicum hallii</name>
    <dbReference type="NCBI Taxonomy" id="206008"/>
    <lineage>
        <taxon>Eukaryota</taxon>
        <taxon>Viridiplantae</taxon>
        <taxon>Streptophyta</taxon>
        <taxon>Embryophyta</taxon>
        <taxon>Tracheophyta</taxon>
        <taxon>Spermatophyta</taxon>
        <taxon>Magnoliopsida</taxon>
        <taxon>Liliopsida</taxon>
        <taxon>Poales</taxon>
        <taxon>Poaceae</taxon>
        <taxon>PACMAD clade</taxon>
        <taxon>Panicoideae</taxon>
        <taxon>Panicodae</taxon>
        <taxon>Paniceae</taxon>
        <taxon>Panicinae</taxon>
        <taxon>Panicum</taxon>
        <taxon>Panicum sect. Panicum</taxon>
    </lineage>
</organism>
<sequence length="337" mass="36913">MPTSDSASAIIGGSVTGSHLLHIEGYSRAKELLLPDETADSESFNVGGRTCRLRYLPSPCPLGVRYPGHIGVGLLLVDTIPYPACARARFVLLDQAGNEVPACTQSVGWRDYSLPDAPAVGVVFEKAAVEASPNLVVNDCFKLRCDVTVMNPFRWEKRGSWTFMEGADVTFQVAGETFGAHKCILAARSPVFKAQLFGAMRESIGTGVCIQIDDIVPRAFNALLHFIYTDALPEMTGQEEEVLIMAQHLLEAADRYAIQRLKQICEEKLCRCLDMNTVANTLVLADQHCCDRLKVACIQFLKSTESLEAVMATSGFEHLIQSFPALLRELISELAAR</sequence>
<dbReference type="EMBL" id="CM008054">
    <property type="protein sequence ID" value="PVH31685.1"/>
    <property type="molecule type" value="Genomic_DNA"/>
</dbReference>
<gene>
    <name evidence="4" type="ORF">PAHAL_9G211500</name>
</gene>
<dbReference type="InterPro" id="IPR002083">
    <property type="entry name" value="MATH/TRAF_dom"/>
</dbReference>